<reference evidence="6 7" key="1">
    <citation type="submission" date="2016-11" db="EMBL/GenBank/DDBJ databases">
        <authorList>
            <person name="Jaros S."/>
            <person name="Januszkiewicz K."/>
            <person name="Wedrychowicz H."/>
        </authorList>
    </citation>
    <scope>NUCLEOTIDE SEQUENCE [LARGE SCALE GENOMIC DNA]</scope>
    <source>
        <strain evidence="6 7">DSM 27063</strain>
    </source>
</reference>
<accession>A0A1M6BTJ9</accession>
<keyword evidence="1 4" id="KW-0732">Signal</keyword>
<evidence type="ECO:0000313" key="7">
    <source>
        <dbReference type="Proteomes" id="UP000184050"/>
    </source>
</evidence>
<dbReference type="EMBL" id="FQZE01000003">
    <property type="protein sequence ID" value="SHI52011.1"/>
    <property type="molecule type" value="Genomic_DNA"/>
</dbReference>
<dbReference type="PANTHER" id="PTHR31297:SF17">
    <property type="entry name" value="ENDOGLUCANASE"/>
    <property type="match status" value="1"/>
</dbReference>
<dbReference type="GO" id="GO:0009986">
    <property type="term" value="C:cell surface"/>
    <property type="evidence" value="ECO:0007669"/>
    <property type="project" value="TreeGrafter"/>
</dbReference>
<organism evidence="6 7">
    <name type="scientific">Tangfeifania diversioriginum</name>
    <dbReference type="NCBI Taxonomy" id="1168035"/>
    <lineage>
        <taxon>Bacteria</taxon>
        <taxon>Pseudomonadati</taxon>
        <taxon>Bacteroidota</taxon>
        <taxon>Bacteroidia</taxon>
        <taxon>Marinilabiliales</taxon>
        <taxon>Prolixibacteraceae</taxon>
        <taxon>Tangfeifania</taxon>
    </lineage>
</organism>
<dbReference type="InterPro" id="IPR001547">
    <property type="entry name" value="Glyco_hydro_5"/>
</dbReference>
<proteinExistence type="predicted"/>
<evidence type="ECO:0000256" key="1">
    <source>
        <dbReference type="ARBA" id="ARBA00022729"/>
    </source>
</evidence>
<keyword evidence="2" id="KW-0378">Hydrolase</keyword>
<dbReference type="GO" id="GO:0005576">
    <property type="term" value="C:extracellular region"/>
    <property type="evidence" value="ECO:0007669"/>
    <property type="project" value="TreeGrafter"/>
</dbReference>
<feature type="domain" description="CBM6" evidence="5">
    <location>
        <begin position="436"/>
        <end position="575"/>
    </location>
</feature>
<dbReference type="AlphaFoldDB" id="A0A1M6BTJ9"/>
<dbReference type="STRING" id="1168035.SAMN05444280_10325"/>
<dbReference type="InterPro" id="IPR026444">
    <property type="entry name" value="Secre_tail"/>
</dbReference>
<feature type="chain" id="PRO_5012454915" evidence="4">
    <location>
        <begin position="26"/>
        <end position="664"/>
    </location>
</feature>
<dbReference type="InterPro" id="IPR005084">
    <property type="entry name" value="CBM6"/>
</dbReference>
<evidence type="ECO:0000259" key="5">
    <source>
        <dbReference type="PROSITE" id="PS51175"/>
    </source>
</evidence>
<protein>
    <submittedName>
        <fullName evidence="6">Por secretion system C-terminal sorting domain-containing protein</fullName>
    </submittedName>
</protein>
<dbReference type="Pfam" id="PF18962">
    <property type="entry name" value="Por_Secre_tail"/>
    <property type="match status" value="1"/>
</dbReference>
<dbReference type="InterPro" id="IPR018087">
    <property type="entry name" value="Glyco_hydro_5_CS"/>
</dbReference>
<dbReference type="SMART" id="SM00606">
    <property type="entry name" value="CBD_IV"/>
    <property type="match status" value="1"/>
</dbReference>
<dbReference type="CDD" id="cd04080">
    <property type="entry name" value="CBM6_cellulase-like"/>
    <property type="match status" value="1"/>
</dbReference>
<dbReference type="InterPro" id="IPR017853">
    <property type="entry name" value="GH"/>
</dbReference>
<dbReference type="OrthoDB" id="9800955at2"/>
<gene>
    <name evidence="6" type="ORF">SAMN05444280_10325</name>
</gene>
<dbReference type="SUPFAM" id="SSF51445">
    <property type="entry name" value="(Trans)glycosidases"/>
    <property type="match status" value="1"/>
</dbReference>
<dbReference type="InterPro" id="IPR008979">
    <property type="entry name" value="Galactose-bd-like_sf"/>
</dbReference>
<dbReference type="GO" id="GO:0009251">
    <property type="term" value="P:glucan catabolic process"/>
    <property type="evidence" value="ECO:0007669"/>
    <property type="project" value="TreeGrafter"/>
</dbReference>
<dbReference type="NCBIfam" id="TIGR04183">
    <property type="entry name" value="Por_Secre_tail"/>
    <property type="match status" value="1"/>
</dbReference>
<sequence>MNLKLPGIYILILTLFFAYFPKANAQLTPHEAVAQMQKGINMGNTHEPPTEAGWNNPKAKEYYFDLYKEAGFDCVRIPVRWDNYTGKTPPYKIDDYWLNRIEQVVDWGLERDLFIVINAHHEEWIKSNYSEANKARFDSIWSQIATHFQDKPEKLIFEIINEPYGLTKAQNDDLHARVLSIIRKTNPTRLVIFQGHNWGGSDDLLIAEIPDDNYVIGSFHSYDPYLFGLEGEGTWGSPADYNQLDQKFKGVADWSEENNIPVFLGEFGAKKTADYNSRMRHYRAYVELSQKYGFTPAAWDDGGDFRIMEREQHDWNEIKDILIHTTTKSPKPFAVVYQDSIIQVSWSPNTSNHDSIIVQQKLATSRHFTTIATLAPETRQLNIVKPSLTNKYYDFRIIAYYNDTNNLFSQPVRVFFPAWTRPERIPFNDTLAVIPGIIEAEDFDIGGEGFTYHDSNELNIAGDYRPEEGVDIYDRLGDGFHIGNVMPGEWTEYSVNVLTEGWYNVSAYVATYYAGGTFQVKIDTVSSDPVTVAASGSRLNTMPVTTKMYLNAGEQIFRFTILDGPQFNIDKFEFELITNAQQPTAQNELGFSLHQNPSKELIINQKPGAQLVQLNIYNLNGKVIKMIANPKPTEKVSGSEFSTGLYIIKGFSKTGIYTKKIVIK</sequence>
<dbReference type="GO" id="GO:0030246">
    <property type="term" value="F:carbohydrate binding"/>
    <property type="evidence" value="ECO:0007669"/>
    <property type="project" value="InterPro"/>
</dbReference>
<dbReference type="PANTHER" id="PTHR31297">
    <property type="entry name" value="GLUCAN ENDO-1,6-BETA-GLUCOSIDASE B"/>
    <property type="match status" value="1"/>
</dbReference>
<dbReference type="PROSITE" id="PS00659">
    <property type="entry name" value="GLYCOSYL_HYDROL_F5"/>
    <property type="match status" value="1"/>
</dbReference>
<dbReference type="Pfam" id="PF03422">
    <property type="entry name" value="CBM_6"/>
    <property type="match status" value="1"/>
</dbReference>
<dbReference type="RefSeq" id="WP_073165082.1">
    <property type="nucleotide sequence ID" value="NZ_FQZE01000003.1"/>
</dbReference>
<dbReference type="Gene3D" id="3.20.20.80">
    <property type="entry name" value="Glycosidases"/>
    <property type="match status" value="1"/>
</dbReference>
<feature type="signal peptide" evidence="4">
    <location>
        <begin position="1"/>
        <end position="25"/>
    </location>
</feature>
<dbReference type="InterPro" id="IPR050386">
    <property type="entry name" value="Glycosyl_hydrolase_5"/>
</dbReference>
<dbReference type="Proteomes" id="UP000184050">
    <property type="component" value="Unassembled WGS sequence"/>
</dbReference>
<evidence type="ECO:0000256" key="4">
    <source>
        <dbReference type="SAM" id="SignalP"/>
    </source>
</evidence>
<name>A0A1M6BTJ9_9BACT</name>
<evidence type="ECO:0000256" key="2">
    <source>
        <dbReference type="ARBA" id="ARBA00022801"/>
    </source>
</evidence>
<evidence type="ECO:0000313" key="6">
    <source>
        <dbReference type="EMBL" id="SHI52011.1"/>
    </source>
</evidence>
<dbReference type="PROSITE" id="PS51175">
    <property type="entry name" value="CBM6"/>
    <property type="match status" value="1"/>
</dbReference>
<dbReference type="InterPro" id="IPR006584">
    <property type="entry name" value="Cellulose-bd_IV"/>
</dbReference>
<dbReference type="Gene3D" id="2.60.120.260">
    <property type="entry name" value="Galactose-binding domain-like"/>
    <property type="match status" value="1"/>
</dbReference>
<dbReference type="SUPFAM" id="SSF49785">
    <property type="entry name" value="Galactose-binding domain-like"/>
    <property type="match status" value="1"/>
</dbReference>
<evidence type="ECO:0000256" key="3">
    <source>
        <dbReference type="ARBA" id="ARBA00023295"/>
    </source>
</evidence>
<keyword evidence="7" id="KW-1185">Reference proteome</keyword>
<dbReference type="GO" id="GO:0008422">
    <property type="term" value="F:beta-glucosidase activity"/>
    <property type="evidence" value="ECO:0007669"/>
    <property type="project" value="TreeGrafter"/>
</dbReference>
<dbReference type="Pfam" id="PF00150">
    <property type="entry name" value="Cellulase"/>
    <property type="match status" value="1"/>
</dbReference>
<keyword evidence="3" id="KW-0326">Glycosidase</keyword>